<dbReference type="AlphaFoldDB" id="A0AAQ3QBZ2"/>
<evidence type="ECO:0000313" key="3">
    <source>
        <dbReference type="Proteomes" id="UP001327560"/>
    </source>
</evidence>
<sequence length="213" mass="24471">MNFFKHLFNASFKLREVEMRVGAGQVKQRGYEDFDVGFKSDSRTTQESGCGFVEPGGECTAPRSRTQPERRREPHTLVRRISLSRGFFLIVFLFNFKPSNTLDMGSETMQATKVYRDLLKAIKKHIGDDGSKRHFRDYVTGEFRKNISVSDRATAESNIKLAREYTFLLNSVQHHKELLFSYNIAVDRSDEMKKILNKSAASVGLRLPDVYQS</sequence>
<evidence type="ECO:0008006" key="4">
    <source>
        <dbReference type="Google" id="ProtNLM"/>
    </source>
</evidence>
<evidence type="ECO:0000256" key="1">
    <source>
        <dbReference type="SAM" id="MobiDB-lite"/>
    </source>
</evidence>
<dbReference type="PANTHER" id="PTHR35763:SF1">
    <property type="entry name" value="OS11G0133900 PROTEIN"/>
    <property type="match status" value="1"/>
</dbReference>
<reference evidence="2 3" key="1">
    <citation type="submission" date="2023-10" db="EMBL/GenBank/DDBJ databases">
        <title>Chromosome-scale genome assembly provides insights into flower coloration mechanisms of Canna indica.</title>
        <authorList>
            <person name="Li C."/>
        </authorList>
    </citation>
    <scope>NUCLEOTIDE SEQUENCE [LARGE SCALE GENOMIC DNA]</scope>
    <source>
        <tissue evidence="2">Flower</tissue>
    </source>
</reference>
<proteinExistence type="predicted"/>
<dbReference type="Pfam" id="PF13233">
    <property type="entry name" value="Complex1_LYR_2"/>
    <property type="match status" value="1"/>
</dbReference>
<name>A0AAQ3QBZ2_9LILI</name>
<dbReference type="EMBL" id="CP136893">
    <property type="protein sequence ID" value="WOL05264.1"/>
    <property type="molecule type" value="Genomic_DNA"/>
</dbReference>
<dbReference type="PANTHER" id="PTHR35763">
    <property type="entry name" value="COMPLEX 1 LYR-LIKE PROTEIN"/>
    <property type="match status" value="1"/>
</dbReference>
<dbReference type="Proteomes" id="UP001327560">
    <property type="component" value="Chromosome 4"/>
</dbReference>
<feature type="region of interest" description="Disordered" evidence="1">
    <location>
        <begin position="54"/>
        <end position="73"/>
    </location>
</feature>
<organism evidence="2 3">
    <name type="scientific">Canna indica</name>
    <name type="common">Indian-shot</name>
    <dbReference type="NCBI Taxonomy" id="4628"/>
    <lineage>
        <taxon>Eukaryota</taxon>
        <taxon>Viridiplantae</taxon>
        <taxon>Streptophyta</taxon>
        <taxon>Embryophyta</taxon>
        <taxon>Tracheophyta</taxon>
        <taxon>Spermatophyta</taxon>
        <taxon>Magnoliopsida</taxon>
        <taxon>Liliopsida</taxon>
        <taxon>Zingiberales</taxon>
        <taxon>Cannaceae</taxon>
        <taxon>Canna</taxon>
    </lineage>
</organism>
<evidence type="ECO:0000313" key="2">
    <source>
        <dbReference type="EMBL" id="WOL05264.1"/>
    </source>
</evidence>
<gene>
    <name evidence="2" type="ORF">Cni_G13991</name>
</gene>
<keyword evidence="3" id="KW-1185">Reference proteome</keyword>
<protein>
    <recommendedName>
        <fullName evidence="4">Complex 1 LYR protein</fullName>
    </recommendedName>
</protein>
<accession>A0AAQ3QBZ2</accession>